<organism evidence="1 2">
    <name type="scientific">Deinococcus arboris</name>
    <dbReference type="NCBI Taxonomy" id="2682977"/>
    <lineage>
        <taxon>Bacteria</taxon>
        <taxon>Thermotogati</taxon>
        <taxon>Deinococcota</taxon>
        <taxon>Deinococci</taxon>
        <taxon>Deinococcales</taxon>
        <taxon>Deinococcaceae</taxon>
        <taxon>Deinococcus</taxon>
    </lineage>
</organism>
<dbReference type="AlphaFoldDB" id="A0A7C9LLM2"/>
<keyword evidence="2" id="KW-1185">Reference proteome</keyword>
<proteinExistence type="predicted"/>
<accession>A0A7C9LLM2</accession>
<evidence type="ECO:0000313" key="1">
    <source>
        <dbReference type="EMBL" id="MVN87598.1"/>
    </source>
</evidence>
<sequence>MAQDFTFTLPTNEEELIERFLPVSEGPQRLLLMAMTHEVTTPGQAHMERRC</sequence>
<gene>
    <name evidence="1" type="ORF">GO986_12560</name>
</gene>
<protein>
    <submittedName>
        <fullName evidence="1">Uncharacterized protein</fullName>
    </submittedName>
</protein>
<name>A0A7C9LLM2_9DEIO</name>
<dbReference type="RefSeq" id="WP_157459653.1">
    <property type="nucleotide sequence ID" value="NZ_WQLB01000016.1"/>
</dbReference>
<dbReference type="Proteomes" id="UP000483286">
    <property type="component" value="Unassembled WGS sequence"/>
</dbReference>
<reference evidence="1 2" key="1">
    <citation type="submission" date="2019-12" db="EMBL/GenBank/DDBJ databases">
        <title>Deinococcus sp. HMF7620 Genome sequencing and assembly.</title>
        <authorList>
            <person name="Kang H."/>
            <person name="Kim H."/>
            <person name="Joh K."/>
        </authorList>
    </citation>
    <scope>NUCLEOTIDE SEQUENCE [LARGE SCALE GENOMIC DNA]</scope>
    <source>
        <strain evidence="1 2">HMF7620</strain>
    </source>
</reference>
<dbReference type="EMBL" id="WQLB01000016">
    <property type="protein sequence ID" value="MVN87598.1"/>
    <property type="molecule type" value="Genomic_DNA"/>
</dbReference>
<comment type="caution">
    <text evidence="1">The sequence shown here is derived from an EMBL/GenBank/DDBJ whole genome shotgun (WGS) entry which is preliminary data.</text>
</comment>
<evidence type="ECO:0000313" key="2">
    <source>
        <dbReference type="Proteomes" id="UP000483286"/>
    </source>
</evidence>